<accession>Q7UJA4</accession>
<protein>
    <submittedName>
        <fullName evidence="1">Uncharacterized protein</fullName>
    </submittedName>
</protein>
<dbReference type="InParanoid" id="Q7UJA4"/>
<dbReference type="HOGENOM" id="CLU_2556000_0_0_0"/>
<name>Q7UJA4_RHOBA</name>
<proteinExistence type="predicted"/>
<dbReference type="AlphaFoldDB" id="Q7UJA4"/>
<reference evidence="1 2" key="1">
    <citation type="journal article" date="2003" name="Proc. Natl. Acad. Sci. U.S.A.">
        <title>Complete genome sequence of the marine planctomycete Pirellula sp. strain 1.</title>
        <authorList>
            <person name="Gloeckner F.O."/>
            <person name="Kube M."/>
            <person name="Bauer M."/>
            <person name="Teeling H."/>
            <person name="Lombardot T."/>
            <person name="Ludwig W."/>
            <person name="Gade D."/>
            <person name="Beck A."/>
            <person name="Borzym K."/>
            <person name="Heitmann K."/>
            <person name="Rabus R."/>
            <person name="Schlesner H."/>
            <person name="Amann R."/>
            <person name="Reinhardt R."/>
        </authorList>
    </citation>
    <scope>NUCLEOTIDE SEQUENCE [LARGE SCALE GENOMIC DNA]</scope>
    <source>
        <strain evidence="2">DSM 10527 / NCIMB 13988 / SH1</strain>
    </source>
</reference>
<gene>
    <name evidence="1" type="ordered locus">RB12021</name>
</gene>
<organism evidence="1 2">
    <name type="scientific">Rhodopirellula baltica (strain DSM 10527 / NCIMB 13988 / SH1)</name>
    <dbReference type="NCBI Taxonomy" id="243090"/>
    <lineage>
        <taxon>Bacteria</taxon>
        <taxon>Pseudomonadati</taxon>
        <taxon>Planctomycetota</taxon>
        <taxon>Planctomycetia</taxon>
        <taxon>Pirellulales</taxon>
        <taxon>Pirellulaceae</taxon>
        <taxon>Rhodopirellula</taxon>
    </lineage>
</organism>
<keyword evidence="2" id="KW-1185">Reference proteome</keyword>
<dbReference type="EnsemblBacteria" id="CAD77354">
    <property type="protein sequence ID" value="CAD77354"/>
    <property type="gene ID" value="RB12021"/>
</dbReference>
<evidence type="ECO:0000313" key="1">
    <source>
        <dbReference type="EMBL" id="CAD77354.1"/>
    </source>
</evidence>
<evidence type="ECO:0000313" key="2">
    <source>
        <dbReference type="Proteomes" id="UP000001025"/>
    </source>
</evidence>
<dbReference type="Proteomes" id="UP000001025">
    <property type="component" value="Chromosome"/>
</dbReference>
<sequence length="82" mass="9337">MIGLEASAPIRVRWASKPVEMKPRRVSTPHTSYMRHDECRRLSSSVSAPATQILQFAIYNFTFSINPSSHLWPLRGLPSRRG</sequence>
<dbReference type="STRING" id="243090.RB12021"/>
<dbReference type="KEGG" id="rba:RB12021"/>
<dbReference type="EMBL" id="BX294154">
    <property type="protein sequence ID" value="CAD77354.1"/>
    <property type="molecule type" value="Genomic_DNA"/>
</dbReference>